<gene>
    <name evidence="4" type="ORF">XAT740_LOCUS26060</name>
</gene>
<dbReference type="PROSITE" id="PS51125">
    <property type="entry name" value="NHL"/>
    <property type="match status" value="1"/>
</dbReference>
<dbReference type="Gene3D" id="2.120.10.30">
    <property type="entry name" value="TolB, C-terminal domain"/>
    <property type="match status" value="1"/>
</dbReference>
<reference evidence="4" key="1">
    <citation type="submission" date="2021-02" db="EMBL/GenBank/DDBJ databases">
        <authorList>
            <person name="Nowell W R."/>
        </authorList>
    </citation>
    <scope>NUCLEOTIDE SEQUENCE</scope>
</reference>
<sequence>MLESSRRFVTGGNGEGSNLDQLNRPKDIIVDNAGRIYVTHCYNHRIMRWSEGDIERGIVVGGNGDGQKFNQLTNLFGLSFDTVGNRRILKFDLIRE</sequence>
<evidence type="ECO:0000256" key="2">
    <source>
        <dbReference type="PROSITE-ProRule" id="PRU00504"/>
    </source>
</evidence>
<dbReference type="AlphaFoldDB" id="A0A814ZWI1"/>
<organism evidence="4 5">
    <name type="scientific">Adineta ricciae</name>
    <name type="common">Rotifer</name>
    <dbReference type="NCBI Taxonomy" id="249248"/>
    <lineage>
        <taxon>Eukaryota</taxon>
        <taxon>Metazoa</taxon>
        <taxon>Spiralia</taxon>
        <taxon>Gnathifera</taxon>
        <taxon>Rotifera</taxon>
        <taxon>Eurotatoria</taxon>
        <taxon>Bdelloidea</taxon>
        <taxon>Adinetida</taxon>
        <taxon>Adinetidae</taxon>
        <taxon>Adineta</taxon>
    </lineage>
</organism>
<proteinExistence type="predicted"/>
<dbReference type="Proteomes" id="UP000663828">
    <property type="component" value="Unassembled WGS sequence"/>
</dbReference>
<dbReference type="SUPFAM" id="SSF101898">
    <property type="entry name" value="NHL repeat"/>
    <property type="match status" value="1"/>
</dbReference>
<comment type="caution">
    <text evidence="4">The sequence shown here is derived from an EMBL/GenBank/DDBJ whole genome shotgun (WGS) entry which is preliminary data.</text>
</comment>
<dbReference type="InterPro" id="IPR011042">
    <property type="entry name" value="6-blade_b-propeller_TolB-like"/>
</dbReference>
<protein>
    <submittedName>
        <fullName evidence="4">Uncharacterized protein</fullName>
    </submittedName>
</protein>
<keyword evidence="1" id="KW-0677">Repeat</keyword>
<keyword evidence="5" id="KW-1185">Reference proteome</keyword>
<evidence type="ECO:0000313" key="4">
    <source>
        <dbReference type="EMBL" id="CAF1247226.1"/>
    </source>
</evidence>
<feature type="repeat" description="NHL" evidence="2">
    <location>
        <begin position="16"/>
        <end position="46"/>
    </location>
</feature>
<evidence type="ECO:0000313" key="5">
    <source>
        <dbReference type="Proteomes" id="UP000663828"/>
    </source>
</evidence>
<feature type="region of interest" description="Disordered" evidence="3">
    <location>
        <begin position="1"/>
        <end position="22"/>
    </location>
</feature>
<name>A0A814ZWI1_ADIRI</name>
<evidence type="ECO:0000256" key="3">
    <source>
        <dbReference type="SAM" id="MobiDB-lite"/>
    </source>
</evidence>
<dbReference type="Pfam" id="PF01436">
    <property type="entry name" value="NHL"/>
    <property type="match status" value="1"/>
</dbReference>
<accession>A0A814ZWI1</accession>
<evidence type="ECO:0000256" key="1">
    <source>
        <dbReference type="ARBA" id="ARBA00022737"/>
    </source>
</evidence>
<dbReference type="EMBL" id="CAJNOR010002095">
    <property type="protein sequence ID" value="CAF1247226.1"/>
    <property type="molecule type" value="Genomic_DNA"/>
</dbReference>
<dbReference type="InterPro" id="IPR001258">
    <property type="entry name" value="NHL_repeat"/>
</dbReference>